<dbReference type="VEuPathDB" id="PiroplasmaDB:BEWA_034020"/>
<evidence type="ECO:0000256" key="1">
    <source>
        <dbReference type="ARBA" id="ARBA00004496"/>
    </source>
</evidence>
<dbReference type="GO" id="GO:0005737">
    <property type="term" value="C:cytoplasm"/>
    <property type="evidence" value="ECO:0007669"/>
    <property type="project" value="UniProtKB-SubCell"/>
</dbReference>
<dbReference type="GO" id="GO:0006606">
    <property type="term" value="P:protein import into nucleus"/>
    <property type="evidence" value="ECO:0007669"/>
    <property type="project" value="InterPro"/>
</dbReference>
<keyword evidence="4" id="KW-0677">Repeat</keyword>
<evidence type="ECO:0000256" key="4">
    <source>
        <dbReference type="ARBA" id="ARBA00022737"/>
    </source>
</evidence>
<feature type="domain" description="Importin N-terminal" evidence="6">
    <location>
        <begin position="23"/>
        <end position="103"/>
    </location>
</feature>
<dbReference type="GO" id="GO:0031267">
    <property type="term" value="F:small GTPase binding"/>
    <property type="evidence" value="ECO:0007669"/>
    <property type="project" value="InterPro"/>
</dbReference>
<evidence type="ECO:0000256" key="2">
    <source>
        <dbReference type="ARBA" id="ARBA00022448"/>
    </source>
</evidence>
<evidence type="ECO:0000259" key="6">
    <source>
        <dbReference type="PROSITE" id="PS50166"/>
    </source>
</evidence>
<keyword evidence="3" id="KW-0963">Cytoplasm</keyword>
<dbReference type="Pfam" id="PF25574">
    <property type="entry name" value="TPR_IMB1"/>
    <property type="match status" value="1"/>
</dbReference>
<reference evidence="7 8" key="1">
    <citation type="journal article" date="2012" name="BMC Genomics">
        <title>Comparative genomic analysis and phylogenetic position of Theileria equi.</title>
        <authorList>
            <person name="Kappmeyer L.S."/>
            <person name="Thiagarajan M."/>
            <person name="Herndon D.R."/>
            <person name="Ramsay J.D."/>
            <person name="Caler E."/>
            <person name="Djikeng A."/>
            <person name="Gillespie J.J."/>
            <person name="Lau A.O."/>
            <person name="Roalson E.H."/>
            <person name="Silva J.C."/>
            <person name="Silva M.G."/>
            <person name="Suarez C.E."/>
            <person name="Ueti M.W."/>
            <person name="Nene V.M."/>
            <person name="Mealey R.H."/>
            <person name="Knowles D.P."/>
            <person name="Brayton K.A."/>
        </authorList>
    </citation>
    <scope>NUCLEOTIDE SEQUENCE [LARGE SCALE GENOMIC DNA]</scope>
    <source>
        <strain evidence="7 8">WA</strain>
    </source>
</reference>
<dbReference type="InterPro" id="IPR001494">
    <property type="entry name" value="Importin-beta_N"/>
</dbReference>
<dbReference type="EMBL" id="CP001669">
    <property type="protein sequence ID" value="AFZ80545.1"/>
    <property type="molecule type" value="Genomic_DNA"/>
</dbReference>
<dbReference type="RefSeq" id="XP_004830211.1">
    <property type="nucleotide sequence ID" value="XM_004830154.1"/>
</dbReference>
<evidence type="ECO:0000313" key="8">
    <source>
        <dbReference type="Proteomes" id="UP000031512"/>
    </source>
</evidence>
<dbReference type="Pfam" id="PF13513">
    <property type="entry name" value="HEAT_EZ"/>
    <property type="match status" value="1"/>
</dbReference>
<keyword evidence="8" id="KW-1185">Reference proteome</keyword>
<keyword evidence="5" id="KW-0653">Protein transport</keyword>
<organism evidence="7 8">
    <name type="scientific">Theileria equi strain WA</name>
    <dbReference type="NCBI Taxonomy" id="1537102"/>
    <lineage>
        <taxon>Eukaryota</taxon>
        <taxon>Sar</taxon>
        <taxon>Alveolata</taxon>
        <taxon>Apicomplexa</taxon>
        <taxon>Aconoidasida</taxon>
        <taxon>Piroplasmida</taxon>
        <taxon>Theileriidae</taxon>
        <taxon>Theileria</taxon>
    </lineage>
</organism>
<dbReference type="eggNOG" id="KOG1241">
    <property type="taxonomic scope" value="Eukaryota"/>
</dbReference>
<accession>L0AYA5</accession>
<name>L0AYA5_THEEQ</name>
<dbReference type="STRING" id="1537102.L0AYA5"/>
<dbReference type="PANTHER" id="PTHR10527">
    <property type="entry name" value="IMPORTIN BETA"/>
    <property type="match status" value="1"/>
</dbReference>
<comment type="subcellular location">
    <subcellularLocation>
        <location evidence="1">Cytoplasm</location>
    </subcellularLocation>
</comment>
<dbReference type="Pfam" id="PF03810">
    <property type="entry name" value="IBN_N"/>
    <property type="match status" value="1"/>
</dbReference>
<protein>
    <submittedName>
        <fullName evidence="7">Importin beta-1, putative</fullName>
    </submittedName>
</protein>
<dbReference type="KEGG" id="beq:BEWA_034020"/>
<dbReference type="Gene3D" id="1.25.10.10">
    <property type="entry name" value="Leucine-rich Repeat Variant"/>
    <property type="match status" value="1"/>
</dbReference>
<evidence type="ECO:0000256" key="5">
    <source>
        <dbReference type="ARBA" id="ARBA00022927"/>
    </source>
</evidence>
<dbReference type="InterPro" id="IPR016024">
    <property type="entry name" value="ARM-type_fold"/>
</dbReference>
<dbReference type="SUPFAM" id="SSF48371">
    <property type="entry name" value="ARM repeat"/>
    <property type="match status" value="1"/>
</dbReference>
<dbReference type="PROSITE" id="PS50166">
    <property type="entry name" value="IMPORTIN_B_NT"/>
    <property type="match status" value="1"/>
</dbReference>
<dbReference type="Proteomes" id="UP000031512">
    <property type="component" value="Chromosome 1"/>
</dbReference>
<evidence type="ECO:0000256" key="3">
    <source>
        <dbReference type="ARBA" id="ARBA00022490"/>
    </source>
</evidence>
<keyword evidence="2" id="KW-0813">Transport</keyword>
<dbReference type="InterPro" id="IPR011989">
    <property type="entry name" value="ARM-like"/>
</dbReference>
<dbReference type="InterPro" id="IPR058584">
    <property type="entry name" value="IMB1_TNPO1-like_TPR"/>
</dbReference>
<dbReference type="AlphaFoldDB" id="L0AYA5"/>
<dbReference type="OrthoDB" id="10263328at2759"/>
<proteinExistence type="predicted"/>
<dbReference type="GeneID" id="15803423"/>
<evidence type="ECO:0000313" key="7">
    <source>
        <dbReference type="EMBL" id="AFZ80545.1"/>
    </source>
</evidence>
<sequence length="862" mass="96998">MEGTLVAMLENSMDPSSSHFVESQKMLEHLKEVNLPEFIRALSDVIVDQNASLNSRHLAGILMKNCFECNGKASEEQKARFFQQVTPETLQYIKHKMLNVMKVGSETQPMLAACTVVSRIAEIELSRNTWPDFFDIILSMANSNDISQCSSSLTCLSYLIEDLSTVYENQNVSILSKVDCDRILTSVIKCVYMDAVQPCKMALQVLQNLFIFIRSNMEVTAERDVIVEAICRRCATGNDTDVRTTAYDCLVQLVTEYYSLIAPCLQVIVPFLWQAIDSEEEEFAIPAFEFWNTICETEIGMEIDNDSRNQHIIRQVIPFLLPKILHTMTLHTYEELDNDTWTLPMAAGICLSLCAQTVKNDIVYAVLTFVEQNFQRKEWNCREAAVLAYGYIMDGPDSENLKELVERSFGQLCDILKDPSIAVRDTAAWTIGRIASFHSETIISHLGSLNDPNSNISKITEALFQPPRVAVNICWFIHELSESYSGDRTSQKIDEYIDSIFVRICDKLVQRGNMDDSTERNLFSSIYSAISSLISAVGASFTGELHTMLNYFEDTLGKLVSTDISSHESRVRQDVLCGVIQVLITRLRTVSNIQRLWNNLFQILTVDFSEEVLLTISTIVNSISPEKFAGVLPNLVETIIAGLKRPDHVSSCKICIELTSDISHVMEDSIRMYAPHILQLLFNILNDMNADKTLTAPIVTALGDIAMAIGGEFAPHIQPAMVLLMTAASTEFEMGPSDSEEWIYFVNDLREGVLQAFTGIVYGLKTGNKLDHIKSYVPTMLTFAQRVIDTQDNYFSAMNYKLAVALVGDLVNAFGSDLSRHIADLPLVKRISYRLEQLESRNDPAAVDCREKVTWLFSILNR</sequence>
<gene>
    <name evidence="7" type="ORF">BEWA_034020</name>
</gene>
<dbReference type="InterPro" id="IPR040122">
    <property type="entry name" value="Importin_beta"/>
</dbReference>